<keyword evidence="2" id="KW-1185">Reference proteome</keyword>
<name>A0A6P4Z941_BRABE</name>
<dbReference type="OrthoDB" id="424543at2759"/>
<organism evidence="2 3">
    <name type="scientific">Branchiostoma belcheri</name>
    <name type="common">Amphioxus</name>
    <dbReference type="NCBI Taxonomy" id="7741"/>
    <lineage>
        <taxon>Eukaryota</taxon>
        <taxon>Metazoa</taxon>
        <taxon>Chordata</taxon>
        <taxon>Cephalochordata</taxon>
        <taxon>Leptocardii</taxon>
        <taxon>Amphioxiformes</taxon>
        <taxon>Branchiostomatidae</taxon>
        <taxon>Branchiostoma</taxon>
    </lineage>
</organism>
<accession>A0A6P4Z941</accession>
<evidence type="ECO:0000313" key="2">
    <source>
        <dbReference type="Proteomes" id="UP000515135"/>
    </source>
</evidence>
<gene>
    <name evidence="3" type="primary">LOC109476630</name>
</gene>
<proteinExistence type="predicted"/>
<dbReference type="Proteomes" id="UP000515135">
    <property type="component" value="Unplaced"/>
</dbReference>
<dbReference type="KEGG" id="bbel:109476630"/>
<sequence>MNLKIPSLLALLSFLFDLVKAWLHKEEPPDVTSNHKTNTATVTVPVDQDALIYNVQRQDEEVLGDSSDEVNEEEQLDGYHQPEWLHLTYRDKNTNKEVYRRIGTKPISSIITESRMKYAGHVLRMTADSLAKTFLHWKPEGRRKRGRPKLTWPSTFQKDLEHRGVLLADAENLDSSSPTGHLNRCRQELGIFISCGVDSFLDSYFYSIFSNNISDLFMKMFTSPIAFVSNHMICSV</sequence>
<reference evidence="3" key="1">
    <citation type="submission" date="2025-08" db="UniProtKB">
        <authorList>
            <consortium name="RefSeq"/>
        </authorList>
    </citation>
    <scope>IDENTIFICATION</scope>
    <source>
        <tissue evidence="3">Gonad</tissue>
    </source>
</reference>
<feature type="chain" id="PRO_5027788835" evidence="1">
    <location>
        <begin position="22"/>
        <end position="236"/>
    </location>
</feature>
<dbReference type="RefSeq" id="XP_019633193.1">
    <property type="nucleotide sequence ID" value="XM_019777634.1"/>
</dbReference>
<feature type="signal peptide" evidence="1">
    <location>
        <begin position="1"/>
        <end position="21"/>
    </location>
</feature>
<protein>
    <submittedName>
        <fullName evidence="3">Uncharacterized protein LOC109476630</fullName>
    </submittedName>
</protein>
<evidence type="ECO:0000313" key="3">
    <source>
        <dbReference type="RefSeq" id="XP_019633193.1"/>
    </source>
</evidence>
<evidence type="ECO:0000256" key="1">
    <source>
        <dbReference type="SAM" id="SignalP"/>
    </source>
</evidence>
<dbReference type="GeneID" id="109476630"/>
<keyword evidence="1" id="KW-0732">Signal</keyword>
<dbReference type="AlphaFoldDB" id="A0A6P4Z941"/>